<evidence type="ECO:0000256" key="1">
    <source>
        <dbReference type="SAM" id="Phobius"/>
    </source>
</evidence>
<keyword evidence="1" id="KW-0472">Membrane</keyword>
<dbReference type="EMBL" id="HBJA01149268">
    <property type="protein sequence ID" value="CAE0840361.1"/>
    <property type="molecule type" value="Transcribed_RNA"/>
</dbReference>
<proteinExistence type="predicted"/>
<sequence length="111" mass="12482">MTSATSRSPVSHMPLFQVHKGEPFFFATCVHLLLLFLIRILALRFPYCNQLAETWNQGVHTTLMGEPLDGSLGRCKGTLDRHLSGSPVIKFTHLCDVDKTKSTVLEHIEFV</sequence>
<evidence type="ECO:0000313" key="2">
    <source>
        <dbReference type="EMBL" id="CAE0840361.1"/>
    </source>
</evidence>
<organism evidence="2">
    <name type="scientific">Eutreptiella gymnastica</name>
    <dbReference type="NCBI Taxonomy" id="73025"/>
    <lineage>
        <taxon>Eukaryota</taxon>
        <taxon>Discoba</taxon>
        <taxon>Euglenozoa</taxon>
        <taxon>Euglenida</taxon>
        <taxon>Spirocuta</taxon>
        <taxon>Euglenophyceae</taxon>
        <taxon>Eutreptiales</taxon>
        <taxon>Eutreptiaceae</taxon>
        <taxon>Eutreptiella</taxon>
    </lineage>
</organism>
<gene>
    <name evidence="2" type="ORF">EGYM00163_LOCUS51304</name>
</gene>
<feature type="transmembrane region" description="Helical" evidence="1">
    <location>
        <begin position="24"/>
        <end position="42"/>
    </location>
</feature>
<accession>A0A7S4LNG5</accession>
<keyword evidence="1" id="KW-1133">Transmembrane helix</keyword>
<protein>
    <submittedName>
        <fullName evidence="2">Uncharacterized protein</fullName>
    </submittedName>
</protein>
<name>A0A7S4LNG5_9EUGL</name>
<reference evidence="2" key="1">
    <citation type="submission" date="2021-01" db="EMBL/GenBank/DDBJ databases">
        <authorList>
            <person name="Corre E."/>
            <person name="Pelletier E."/>
            <person name="Niang G."/>
            <person name="Scheremetjew M."/>
            <person name="Finn R."/>
            <person name="Kale V."/>
            <person name="Holt S."/>
            <person name="Cochrane G."/>
            <person name="Meng A."/>
            <person name="Brown T."/>
            <person name="Cohen L."/>
        </authorList>
    </citation>
    <scope>NUCLEOTIDE SEQUENCE</scope>
    <source>
        <strain evidence="2">CCMP1594</strain>
    </source>
</reference>
<dbReference type="AlphaFoldDB" id="A0A7S4LNG5"/>
<keyword evidence="1" id="KW-0812">Transmembrane</keyword>